<evidence type="ECO:0000313" key="3">
    <source>
        <dbReference type="Proteomes" id="UP000322873"/>
    </source>
</evidence>
<organism evidence="2 3">
    <name type="scientific">Monilinia fructicola</name>
    <name type="common">Brown rot fungus</name>
    <name type="synonym">Ciboria fructicola</name>
    <dbReference type="NCBI Taxonomy" id="38448"/>
    <lineage>
        <taxon>Eukaryota</taxon>
        <taxon>Fungi</taxon>
        <taxon>Dikarya</taxon>
        <taxon>Ascomycota</taxon>
        <taxon>Pezizomycotina</taxon>
        <taxon>Leotiomycetes</taxon>
        <taxon>Helotiales</taxon>
        <taxon>Sclerotiniaceae</taxon>
        <taxon>Monilinia</taxon>
    </lineage>
</organism>
<dbReference type="Proteomes" id="UP000322873">
    <property type="component" value="Unassembled WGS sequence"/>
</dbReference>
<gene>
    <name evidence="2" type="ORF">EYC84_007938</name>
</gene>
<keyword evidence="1" id="KW-0812">Transmembrane</keyword>
<keyword evidence="3" id="KW-1185">Reference proteome</keyword>
<name>A0A5M9JPQ0_MONFR</name>
<protein>
    <submittedName>
        <fullName evidence="2">Uncharacterized protein</fullName>
    </submittedName>
</protein>
<evidence type="ECO:0000256" key="1">
    <source>
        <dbReference type="SAM" id="Phobius"/>
    </source>
</evidence>
<dbReference type="AlphaFoldDB" id="A0A5M9JPQ0"/>
<evidence type="ECO:0000313" key="2">
    <source>
        <dbReference type="EMBL" id="KAA8568965.1"/>
    </source>
</evidence>
<comment type="caution">
    <text evidence="2">The sequence shown here is derived from an EMBL/GenBank/DDBJ whole genome shotgun (WGS) entry which is preliminary data.</text>
</comment>
<keyword evidence="1" id="KW-1133">Transmembrane helix</keyword>
<reference evidence="2 3" key="1">
    <citation type="submission" date="2019-06" db="EMBL/GenBank/DDBJ databases">
        <title>Genome Sequence of the Brown Rot Fungal Pathogen Monilinia fructicola.</title>
        <authorList>
            <person name="De Miccolis Angelini R.M."/>
            <person name="Landi L."/>
            <person name="Abate D."/>
            <person name="Pollastro S."/>
            <person name="Romanazzi G."/>
            <person name="Faretra F."/>
        </authorList>
    </citation>
    <scope>NUCLEOTIDE SEQUENCE [LARGE SCALE GENOMIC DNA]</scope>
    <source>
        <strain evidence="2 3">Mfrc123</strain>
    </source>
</reference>
<accession>A0A5M9JPQ0</accession>
<feature type="transmembrane region" description="Helical" evidence="1">
    <location>
        <begin position="20"/>
        <end position="39"/>
    </location>
</feature>
<proteinExistence type="predicted"/>
<sequence length="68" mass="7335">MTVNLSLIVGHIVGEKRALGWIISACFLSAIAFAIANFGNVGTKTFRSELLLDDDNVNLLLEVVLGIF</sequence>
<dbReference type="EMBL" id="VICG01000009">
    <property type="protein sequence ID" value="KAA8568965.1"/>
    <property type="molecule type" value="Genomic_DNA"/>
</dbReference>
<keyword evidence="1" id="KW-0472">Membrane</keyword>